<dbReference type="PANTHER" id="PTHR42748:SF22">
    <property type="entry name" value="NMRA-LIKE DOMAIN-CONTAINING PROTEIN"/>
    <property type="match status" value="1"/>
</dbReference>
<keyword evidence="2" id="KW-0521">NADP</keyword>
<dbReference type="KEGG" id="ela:UCREL1_7048"/>
<dbReference type="OMA" id="GADTMCL"/>
<reference evidence="5" key="1">
    <citation type="journal article" date="2013" name="Genome Announc.">
        <title>Draft genome sequence of the grapevine dieback fungus Eutypa lata UCR-EL1.</title>
        <authorList>
            <person name="Blanco-Ulate B."/>
            <person name="Rolshausen P.E."/>
            <person name="Cantu D."/>
        </authorList>
    </citation>
    <scope>NUCLEOTIDE SEQUENCE [LARGE SCALE GENOMIC DNA]</scope>
    <source>
        <strain evidence="5">UCR-EL1</strain>
    </source>
</reference>
<dbReference type="InterPro" id="IPR051164">
    <property type="entry name" value="NmrA-like_oxidored"/>
</dbReference>
<keyword evidence="5" id="KW-1185">Reference proteome</keyword>
<dbReference type="PANTHER" id="PTHR42748">
    <property type="entry name" value="NITROGEN METABOLITE REPRESSION PROTEIN NMRA FAMILY MEMBER"/>
    <property type="match status" value="1"/>
</dbReference>
<sequence length="326" mass="35509">MPRNICITAVGGQTGFTIAELLLTNPNFSTKVGSIVGLSLHPQSTRTKEVESLGVKIVPHTPGRESVMAKTLKDTGCDTICLIPPTHKDKFDITEELIRATKRAGVPNICFFSSVGCDYADPKRQPRLREFLDLESLVLAAKGDSSTKAGHSPVVIRAGFYAENLLIYAPQAQSENVLPIPIGTNHKFAPVALGDVAHIAAHVLTGTGPHGFDDTHRGQMMVVTGPMLAAGEELAMAAGKALGVEMQFEDISQAEAKKVLKSQSDSDDSEKEYILEYYSLVREGKTNYISTTAFHDVTSEHPTQPEDFFKLYSVEFRPKKKAKLNH</sequence>
<dbReference type="AlphaFoldDB" id="M7SP31"/>
<dbReference type="SUPFAM" id="SSF51735">
    <property type="entry name" value="NAD(P)-binding Rossmann-fold domains"/>
    <property type="match status" value="1"/>
</dbReference>
<protein>
    <submittedName>
        <fullName evidence="4">Putative nad-binding protein</fullName>
    </submittedName>
</protein>
<accession>M7SP31</accession>
<dbReference type="eggNOG" id="ENOG502QWD2">
    <property type="taxonomic scope" value="Eukaryota"/>
</dbReference>
<evidence type="ECO:0000313" key="4">
    <source>
        <dbReference type="EMBL" id="EMR65977.1"/>
    </source>
</evidence>
<dbReference type="HOGENOM" id="CLU_073157_0_0_1"/>
<evidence type="ECO:0000256" key="2">
    <source>
        <dbReference type="ARBA" id="ARBA00022857"/>
    </source>
</evidence>
<dbReference type="OrthoDB" id="10254221at2759"/>
<dbReference type="EMBL" id="KB706742">
    <property type="protein sequence ID" value="EMR65977.1"/>
    <property type="molecule type" value="Genomic_DNA"/>
</dbReference>
<dbReference type="InterPro" id="IPR036291">
    <property type="entry name" value="NAD(P)-bd_dom_sf"/>
</dbReference>
<proteinExistence type="inferred from homology"/>
<dbReference type="Gene3D" id="3.40.50.720">
    <property type="entry name" value="NAD(P)-binding Rossmann-like Domain"/>
    <property type="match status" value="1"/>
</dbReference>
<dbReference type="InterPro" id="IPR008030">
    <property type="entry name" value="NmrA-like"/>
</dbReference>
<dbReference type="Proteomes" id="UP000012174">
    <property type="component" value="Unassembled WGS sequence"/>
</dbReference>
<dbReference type="GO" id="GO:0005634">
    <property type="term" value="C:nucleus"/>
    <property type="evidence" value="ECO:0007669"/>
    <property type="project" value="TreeGrafter"/>
</dbReference>
<evidence type="ECO:0000259" key="3">
    <source>
        <dbReference type="Pfam" id="PF05368"/>
    </source>
</evidence>
<evidence type="ECO:0000313" key="5">
    <source>
        <dbReference type="Proteomes" id="UP000012174"/>
    </source>
</evidence>
<feature type="domain" description="NmrA-like" evidence="3">
    <location>
        <begin position="5"/>
        <end position="283"/>
    </location>
</feature>
<comment type="similarity">
    <text evidence="1">Belongs to the NmrA-type oxidoreductase family.</text>
</comment>
<gene>
    <name evidence="4" type="ORF">UCREL1_7048</name>
</gene>
<organism evidence="4 5">
    <name type="scientific">Eutypa lata (strain UCR-EL1)</name>
    <name type="common">Grapevine dieback disease fungus</name>
    <name type="synonym">Eutypa armeniacae</name>
    <dbReference type="NCBI Taxonomy" id="1287681"/>
    <lineage>
        <taxon>Eukaryota</taxon>
        <taxon>Fungi</taxon>
        <taxon>Dikarya</taxon>
        <taxon>Ascomycota</taxon>
        <taxon>Pezizomycotina</taxon>
        <taxon>Sordariomycetes</taxon>
        <taxon>Xylariomycetidae</taxon>
        <taxon>Xylariales</taxon>
        <taxon>Diatrypaceae</taxon>
        <taxon>Eutypa</taxon>
    </lineage>
</organism>
<name>M7SP31_EUTLA</name>
<dbReference type="Pfam" id="PF05368">
    <property type="entry name" value="NmrA"/>
    <property type="match status" value="1"/>
</dbReference>
<evidence type="ECO:0000256" key="1">
    <source>
        <dbReference type="ARBA" id="ARBA00006328"/>
    </source>
</evidence>